<sequence length="317" mass="36015">MTTPAANLHARKMAIPPTSPSEKQGLSSLALPARADPVSSSPTSQVQTPRERRNISNRFWDKNESRMKEGVNGVDLASDSSDPDDDHDDDDSEAARSKKHDHLHTRIKRLLTLETTGTIRLKTLESNETIREYNKLLDAFTHKPKTKRKRARYTAALQVFLEDHHQILDLYNRYAILDHDLRKDRILPEFMRDEEGSASASKDDDQVQASDVRRAPAKHALNRENDSDEEGIVSQTFKSGEDFHEPSVFNARGLTVPSIFNRKTSATAEKNERRFLLHRRDEPLATNGERERDLDGRTAGDHDLTPTRPPSKKRRLG</sequence>
<dbReference type="Proteomes" id="UP000756921">
    <property type="component" value="Unassembled WGS sequence"/>
</dbReference>
<dbReference type="AlphaFoldDB" id="A0A9P6GT98"/>
<organism evidence="2 3">
    <name type="scientific">Paraphaeosphaeria minitans</name>
    <dbReference type="NCBI Taxonomy" id="565426"/>
    <lineage>
        <taxon>Eukaryota</taxon>
        <taxon>Fungi</taxon>
        <taxon>Dikarya</taxon>
        <taxon>Ascomycota</taxon>
        <taxon>Pezizomycotina</taxon>
        <taxon>Dothideomycetes</taxon>
        <taxon>Pleosporomycetidae</taxon>
        <taxon>Pleosporales</taxon>
        <taxon>Massarineae</taxon>
        <taxon>Didymosphaeriaceae</taxon>
        <taxon>Paraphaeosphaeria</taxon>
    </lineage>
</organism>
<evidence type="ECO:0008006" key="4">
    <source>
        <dbReference type="Google" id="ProtNLM"/>
    </source>
</evidence>
<feature type="compositionally biased region" description="Acidic residues" evidence="1">
    <location>
        <begin position="81"/>
        <end position="92"/>
    </location>
</feature>
<accession>A0A9P6GT98</accession>
<feature type="compositionally biased region" description="Basic and acidic residues" evidence="1">
    <location>
        <begin position="193"/>
        <end position="205"/>
    </location>
</feature>
<feature type="compositionally biased region" description="Polar residues" evidence="1">
    <location>
        <begin position="38"/>
        <end position="48"/>
    </location>
</feature>
<dbReference type="OrthoDB" id="3775757at2759"/>
<feature type="region of interest" description="Disordered" evidence="1">
    <location>
        <begin position="1"/>
        <end position="102"/>
    </location>
</feature>
<comment type="caution">
    <text evidence="2">The sequence shown here is derived from an EMBL/GenBank/DDBJ whole genome shotgun (WGS) entry which is preliminary data.</text>
</comment>
<evidence type="ECO:0000313" key="3">
    <source>
        <dbReference type="Proteomes" id="UP000756921"/>
    </source>
</evidence>
<proteinExistence type="predicted"/>
<evidence type="ECO:0000256" key="1">
    <source>
        <dbReference type="SAM" id="MobiDB-lite"/>
    </source>
</evidence>
<feature type="compositionally biased region" description="Basic and acidic residues" evidence="1">
    <location>
        <begin position="49"/>
        <end position="69"/>
    </location>
</feature>
<gene>
    <name evidence="2" type="ORF">PMIN01_00688</name>
</gene>
<feature type="region of interest" description="Disordered" evidence="1">
    <location>
        <begin position="193"/>
        <end position="231"/>
    </location>
</feature>
<reference evidence="2" key="1">
    <citation type="journal article" date="2020" name="Mol. Plant Microbe Interact.">
        <title>Genome Sequence of the Biocontrol Agent Coniothyrium minitans strain Conio (IMI 134523).</title>
        <authorList>
            <person name="Patel D."/>
            <person name="Shittu T.A."/>
            <person name="Baroncelli R."/>
            <person name="Muthumeenakshi S."/>
            <person name="Osborne T.H."/>
            <person name="Janganan T.K."/>
            <person name="Sreenivasaprasad S."/>
        </authorList>
    </citation>
    <scope>NUCLEOTIDE SEQUENCE</scope>
    <source>
        <strain evidence="2">Conio</strain>
    </source>
</reference>
<feature type="compositionally biased region" description="Basic and acidic residues" evidence="1">
    <location>
        <begin position="269"/>
        <end position="305"/>
    </location>
</feature>
<feature type="region of interest" description="Disordered" evidence="1">
    <location>
        <begin position="265"/>
        <end position="317"/>
    </location>
</feature>
<keyword evidence="3" id="KW-1185">Reference proteome</keyword>
<name>A0A9P6GT98_9PLEO</name>
<evidence type="ECO:0000313" key="2">
    <source>
        <dbReference type="EMBL" id="KAF9741149.1"/>
    </source>
</evidence>
<protein>
    <recommendedName>
        <fullName evidence="4">Something about silencing protein 4 domain-containing protein</fullName>
    </recommendedName>
</protein>
<dbReference type="EMBL" id="WJXW01000001">
    <property type="protein sequence ID" value="KAF9741149.1"/>
    <property type="molecule type" value="Genomic_DNA"/>
</dbReference>